<dbReference type="OrthoDB" id="10576047at2759"/>
<dbReference type="EMBL" id="JAAMPC010000002">
    <property type="protein sequence ID" value="KAG2328262.1"/>
    <property type="molecule type" value="Genomic_DNA"/>
</dbReference>
<accession>A0A8X7WFF4</accession>
<proteinExistence type="predicted"/>
<reference evidence="1 2" key="1">
    <citation type="submission" date="2020-02" db="EMBL/GenBank/DDBJ databases">
        <authorList>
            <person name="Ma Q."/>
            <person name="Huang Y."/>
            <person name="Song X."/>
            <person name="Pei D."/>
        </authorList>
    </citation>
    <scope>NUCLEOTIDE SEQUENCE [LARGE SCALE GENOMIC DNA]</scope>
    <source>
        <strain evidence="1">Sxm20200214</strain>
        <tissue evidence="1">Leaf</tissue>
    </source>
</reference>
<evidence type="ECO:0000313" key="1">
    <source>
        <dbReference type="EMBL" id="KAG2328262.1"/>
    </source>
</evidence>
<dbReference type="AlphaFoldDB" id="A0A8X7WFF4"/>
<evidence type="ECO:0000313" key="2">
    <source>
        <dbReference type="Proteomes" id="UP000886595"/>
    </source>
</evidence>
<sequence>MGKTERSHRFSRDGTEEFNEAWMHGRVITGMVQKTCIFGFLCPEGNARAKDGHQLTLEHRERFTPATQADPNPYSKAEMDDKLNDIYTIQYDSMNDFKWKLDSVYHPLNDKIKYLTQTMENLA</sequence>
<name>A0A8X7WFF4_BRACI</name>
<comment type="caution">
    <text evidence="1">The sequence shown here is derived from an EMBL/GenBank/DDBJ whole genome shotgun (WGS) entry which is preliminary data.</text>
</comment>
<protein>
    <submittedName>
        <fullName evidence="1">Uncharacterized protein</fullName>
    </submittedName>
</protein>
<organism evidence="1 2">
    <name type="scientific">Brassica carinata</name>
    <name type="common">Ethiopian mustard</name>
    <name type="synonym">Abyssinian cabbage</name>
    <dbReference type="NCBI Taxonomy" id="52824"/>
    <lineage>
        <taxon>Eukaryota</taxon>
        <taxon>Viridiplantae</taxon>
        <taxon>Streptophyta</taxon>
        <taxon>Embryophyta</taxon>
        <taxon>Tracheophyta</taxon>
        <taxon>Spermatophyta</taxon>
        <taxon>Magnoliopsida</taxon>
        <taxon>eudicotyledons</taxon>
        <taxon>Gunneridae</taxon>
        <taxon>Pentapetalae</taxon>
        <taxon>rosids</taxon>
        <taxon>malvids</taxon>
        <taxon>Brassicales</taxon>
        <taxon>Brassicaceae</taxon>
        <taxon>Brassiceae</taxon>
        <taxon>Brassica</taxon>
    </lineage>
</organism>
<gene>
    <name evidence="1" type="ORF">Bca52824_010990</name>
</gene>
<keyword evidence="2" id="KW-1185">Reference proteome</keyword>
<dbReference type="Proteomes" id="UP000886595">
    <property type="component" value="Unassembled WGS sequence"/>
</dbReference>